<dbReference type="RefSeq" id="WP_073331358.1">
    <property type="nucleotide sequence ID" value="NZ_FQYO01000004.1"/>
</dbReference>
<accession>A0A1M6G2H8</accession>
<dbReference type="PANTHER" id="PTHR35562">
    <property type="entry name" value="DNA ENDONUCLEASE SMRA-RELATED"/>
    <property type="match status" value="1"/>
</dbReference>
<organism evidence="3 4">
    <name type="scientific">Wenxinia saemankumensis</name>
    <dbReference type="NCBI Taxonomy" id="1447782"/>
    <lineage>
        <taxon>Bacteria</taxon>
        <taxon>Pseudomonadati</taxon>
        <taxon>Pseudomonadota</taxon>
        <taxon>Alphaproteobacteria</taxon>
        <taxon>Rhodobacterales</taxon>
        <taxon>Roseobacteraceae</taxon>
        <taxon>Wenxinia</taxon>
    </lineage>
</organism>
<dbReference type="Proteomes" id="UP000184292">
    <property type="component" value="Unassembled WGS sequence"/>
</dbReference>
<protein>
    <submittedName>
        <fullName evidence="3">DNA-nicking endonuclease, Smr domain</fullName>
    </submittedName>
</protein>
<evidence type="ECO:0000313" key="4">
    <source>
        <dbReference type="Proteomes" id="UP000184292"/>
    </source>
</evidence>
<dbReference type="PANTHER" id="PTHR35562:SF2">
    <property type="entry name" value="DNA ENDONUCLEASE SMRA-RELATED"/>
    <property type="match status" value="1"/>
</dbReference>
<name>A0A1M6G2H8_9RHOB</name>
<dbReference type="EMBL" id="FQYO01000004">
    <property type="protein sequence ID" value="SHJ04173.1"/>
    <property type="molecule type" value="Genomic_DNA"/>
</dbReference>
<feature type="domain" description="Smr" evidence="2">
    <location>
        <begin position="108"/>
        <end position="198"/>
    </location>
</feature>
<reference evidence="3 4" key="1">
    <citation type="submission" date="2016-11" db="EMBL/GenBank/DDBJ databases">
        <authorList>
            <person name="Jaros S."/>
            <person name="Januszkiewicz K."/>
            <person name="Wedrychowicz H."/>
        </authorList>
    </citation>
    <scope>NUCLEOTIDE SEQUENCE [LARGE SCALE GENOMIC DNA]</scope>
    <source>
        <strain evidence="3 4">DSM 100565</strain>
    </source>
</reference>
<keyword evidence="3" id="KW-0255">Endonuclease</keyword>
<dbReference type="SUPFAM" id="SSF160443">
    <property type="entry name" value="SMR domain-like"/>
    <property type="match status" value="1"/>
</dbReference>
<dbReference type="InterPro" id="IPR002625">
    <property type="entry name" value="Smr_dom"/>
</dbReference>
<sequence>MRRPRHLSPEERALWDRVAKSADPLDRARAATEGTPPPPKAPPARVPDPPAPPAAPLPSFRVGERASPGRPHDLQPTIAERVAAQPVRMDAKTHKRLSRGKTPPDARIDLHGMTLAQAHSALVAFVLSSQMNGRRHLLVITGKGRARDELAPMPVVEGALRHQVPHWLELPPLDRAVLQVTQAHQRHGGAGAYYVTLRRRR</sequence>
<keyword evidence="3" id="KW-0378">Hydrolase</keyword>
<feature type="region of interest" description="Disordered" evidence="1">
    <location>
        <begin position="1"/>
        <end position="77"/>
    </location>
</feature>
<dbReference type="Gene3D" id="3.30.1370.110">
    <property type="match status" value="1"/>
</dbReference>
<dbReference type="AlphaFoldDB" id="A0A1M6G2H8"/>
<keyword evidence="4" id="KW-1185">Reference proteome</keyword>
<dbReference type="GO" id="GO:0004519">
    <property type="term" value="F:endonuclease activity"/>
    <property type="evidence" value="ECO:0007669"/>
    <property type="project" value="UniProtKB-KW"/>
</dbReference>
<evidence type="ECO:0000256" key="1">
    <source>
        <dbReference type="SAM" id="MobiDB-lite"/>
    </source>
</evidence>
<gene>
    <name evidence="3" type="ORF">SAMN05444417_2643</name>
</gene>
<dbReference type="PROSITE" id="PS50828">
    <property type="entry name" value="SMR"/>
    <property type="match status" value="1"/>
</dbReference>
<feature type="compositionally biased region" description="Pro residues" evidence="1">
    <location>
        <begin position="35"/>
        <end position="56"/>
    </location>
</feature>
<proteinExistence type="predicted"/>
<dbReference type="OrthoDB" id="7165597at2"/>
<evidence type="ECO:0000313" key="3">
    <source>
        <dbReference type="EMBL" id="SHJ04173.1"/>
    </source>
</evidence>
<keyword evidence="3" id="KW-0540">Nuclease</keyword>
<evidence type="ECO:0000259" key="2">
    <source>
        <dbReference type="PROSITE" id="PS50828"/>
    </source>
</evidence>
<feature type="compositionally biased region" description="Basic and acidic residues" evidence="1">
    <location>
        <begin position="7"/>
        <end position="30"/>
    </location>
</feature>
<dbReference type="InterPro" id="IPR036063">
    <property type="entry name" value="Smr_dom_sf"/>
</dbReference>
<dbReference type="Pfam" id="PF01713">
    <property type="entry name" value="Smr"/>
    <property type="match status" value="1"/>
</dbReference>
<dbReference type="STRING" id="1447782.SAMN05444417_2643"/>